<dbReference type="Gene3D" id="3.40.1350.140">
    <property type="entry name" value="MepB-like"/>
    <property type="match status" value="1"/>
</dbReference>
<name>A0A1I6U2B8_9FLAO</name>
<accession>A0A1I6U2B8</accession>
<evidence type="ECO:0000313" key="1">
    <source>
        <dbReference type="EMBL" id="SFS95551.1"/>
    </source>
</evidence>
<evidence type="ECO:0000313" key="2">
    <source>
        <dbReference type="Proteomes" id="UP000183209"/>
    </source>
</evidence>
<dbReference type="RefSeq" id="WP_074978949.1">
    <property type="nucleotide sequence ID" value="NZ_FPAG01000006.1"/>
</dbReference>
<sequence>MPPELVIIINEVYTPSELYISEFITETESKEYNACQFKLNHHRILYRKAKTTPKKVGQFVTCWKRNNEGITEPLHESDAIDFYMITTQNGNQSGQFIFPKIILLQKGIIGTDQKEGKRGFRVYPPWDTTSSKQAIKTQQWQLQYFFNMDQDSNSHKIQNLLAKPH</sequence>
<organism evidence="1 2">
    <name type="scientific">Zhouia amylolytica</name>
    <dbReference type="NCBI Taxonomy" id="376730"/>
    <lineage>
        <taxon>Bacteria</taxon>
        <taxon>Pseudomonadati</taxon>
        <taxon>Bacteroidota</taxon>
        <taxon>Flavobacteriia</taxon>
        <taxon>Flavobacteriales</taxon>
        <taxon>Flavobacteriaceae</taxon>
        <taxon>Zhouia</taxon>
    </lineage>
</organism>
<reference evidence="1 2" key="1">
    <citation type="submission" date="2016-10" db="EMBL/GenBank/DDBJ databases">
        <authorList>
            <person name="de Groot N.N."/>
        </authorList>
    </citation>
    <scope>NUCLEOTIDE SEQUENCE [LARGE SCALE GENOMIC DNA]</scope>
    <source>
        <strain evidence="1 2">CGMCC 1.6114</strain>
    </source>
</reference>
<dbReference type="Pfam" id="PF08877">
    <property type="entry name" value="MepB-like"/>
    <property type="match status" value="1"/>
</dbReference>
<protein>
    <recommendedName>
        <fullName evidence="3">MepB protein</fullName>
    </recommendedName>
</protein>
<dbReference type="OrthoDB" id="4954833at2"/>
<dbReference type="InterPro" id="IPR011235">
    <property type="entry name" value="MepB-like"/>
</dbReference>
<dbReference type="AlphaFoldDB" id="A0A1I6U2B8"/>
<dbReference type="Proteomes" id="UP000183209">
    <property type="component" value="Unassembled WGS sequence"/>
</dbReference>
<dbReference type="EMBL" id="FPAG01000006">
    <property type="protein sequence ID" value="SFS95551.1"/>
    <property type="molecule type" value="Genomic_DNA"/>
</dbReference>
<dbReference type="PIRSF" id="PIRSF032285">
    <property type="entry name" value="UCP032285"/>
    <property type="match status" value="1"/>
</dbReference>
<dbReference type="InterPro" id="IPR038231">
    <property type="entry name" value="MepB-like_sf"/>
</dbReference>
<evidence type="ECO:0008006" key="3">
    <source>
        <dbReference type="Google" id="ProtNLM"/>
    </source>
</evidence>
<proteinExistence type="predicted"/>
<gene>
    <name evidence="1" type="ORF">SAMN04487906_2323</name>
</gene>